<keyword evidence="2" id="KW-1185">Reference proteome</keyword>
<dbReference type="InterPro" id="IPR011992">
    <property type="entry name" value="EF-hand-dom_pair"/>
</dbReference>
<reference evidence="1 2" key="2">
    <citation type="journal article" date="2018" name="Plant J.">
        <title>The Physcomitrella patens chromosome-scale assembly reveals moss genome structure and evolution.</title>
        <authorList>
            <person name="Lang D."/>
            <person name="Ullrich K.K."/>
            <person name="Murat F."/>
            <person name="Fuchs J."/>
            <person name="Jenkins J."/>
            <person name="Haas F.B."/>
            <person name="Piednoel M."/>
            <person name="Gundlach H."/>
            <person name="Van Bel M."/>
            <person name="Meyberg R."/>
            <person name="Vives C."/>
            <person name="Morata J."/>
            <person name="Symeonidi A."/>
            <person name="Hiss M."/>
            <person name="Muchero W."/>
            <person name="Kamisugi Y."/>
            <person name="Saleh O."/>
            <person name="Blanc G."/>
            <person name="Decker E.L."/>
            <person name="van Gessel N."/>
            <person name="Grimwood J."/>
            <person name="Hayes R.D."/>
            <person name="Graham S.W."/>
            <person name="Gunter L.E."/>
            <person name="McDaniel S.F."/>
            <person name="Hoernstein S.N.W."/>
            <person name="Larsson A."/>
            <person name="Li F.W."/>
            <person name="Perroud P.F."/>
            <person name="Phillips J."/>
            <person name="Ranjan P."/>
            <person name="Rokshar D.S."/>
            <person name="Rothfels C.J."/>
            <person name="Schneider L."/>
            <person name="Shu S."/>
            <person name="Stevenson D.W."/>
            <person name="Thummler F."/>
            <person name="Tillich M."/>
            <person name="Villarreal Aguilar J.C."/>
            <person name="Widiez T."/>
            <person name="Wong G.K."/>
            <person name="Wymore A."/>
            <person name="Zhang Y."/>
            <person name="Zimmer A.D."/>
            <person name="Quatrano R.S."/>
            <person name="Mayer K.F.X."/>
            <person name="Goodstein D."/>
            <person name="Casacuberta J.M."/>
            <person name="Vandepoele K."/>
            <person name="Reski R."/>
            <person name="Cuming A.C."/>
            <person name="Tuskan G.A."/>
            <person name="Maumus F."/>
            <person name="Salse J."/>
            <person name="Schmutz J."/>
            <person name="Rensing S.A."/>
        </authorList>
    </citation>
    <scope>NUCLEOTIDE SEQUENCE [LARGE SCALE GENOMIC DNA]</scope>
    <source>
        <strain evidence="1 2">cv. Gransden 2004</strain>
    </source>
</reference>
<evidence type="ECO:0000313" key="1">
    <source>
        <dbReference type="EnsemblPlants" id="Pp3c5_21520V3.5"/>
    </source>
</evidence>
<dbReference type="SUPFAM" id="SSF47473">
    <property type="entry name" value="EF-hand"/>
    <property type="match status" value="1"/>
</dbReference>
<gene>
    <name evidence="1" type="primary">LOC112282653</name>
</gene>
<dbReference type="Gene3D" id="1.10.238.10">
    <property type="entry name" value="EF-hand"/>
    <property type="match status" value="1"/>
</dbReference>
<organism evidence="1 2">
    <name type="scientific">Physcomitrium patens</name>
    <name type="common">Spreading-leaved earth moss</name>
    <name type="synonym">Physcomitrella patens</name>
    <dbReference type="NCBI Taxonomy" id="3218"/>
    <lineage>
        <taxon>Eukaryota</taxon>
        <taxon>Viridiplantae</taxon>
        <taxon>Streptophyta</taxon>
        <taxon>Embryophyta</taxon>
        <taxon>Bryophyta</taxon>
        <taxon>Bryophytina</taxon>
        <taxon>Bryopsida</taxon>
        <taxon>Funariidae</taxon>
        <taxon>Funariales</taxon>
        <taxon>Funariaceae</taxon>
        <taxon>Physcomitrium</taxon>
    </lineage>
</organism>
<dbReference type="EnsemblPlants" id="Pp3c5_21520V3.5">
    <property type="protein sequence ID" value="Pp3c5_21520V3.5"/>
    <property type="gene ID" value="Pp3c5_21520"/>
</dbReference>
<reference evidence="1 2" key="1">
    <citation type="journal article" date="2008" name="Science">
        <title>The Physcomitrella genome reveals evolutionary insights into the conquest of land by plants.</title>
        <authorList>
            <person name="Rensing S."/>
            <person name="Lang D."/>
            <person name="Zimmer A."/>
            <person name="Terry A."/>
            <person name="Salamov A."/>
            <person name="Shapiro H."/>
            <person name="Nishiyama T."/>
            <person name="Perroud P.-F."/>
            <person name="Lindquist E."/>
            <person name="Kamisugi Y."/>
            <person name="Tanahashi T."/>
            <person name="Sakakibara K."/>
            <person name="Fujita T."/>
            <person name="Oishi K."/>
            <person name="Shin-I T."/>
            <person name="Kuroki Y."/>
            <person name="Toyoda A."/>
            <person name="Suzuki Y."/>
            <person name="Hashimoto A."/>
            <person name="Yamaguchi K."/>
            <person name="Sugano A."/>
            <person name="Kohara Y."/>
            <person name="Fujiyama A."/>
            <person name="Anterola A."/>
            <person name="Aoki S."/>
            <person name="Ashton N."/>
            <person name="Barbazuk W.B."/>
            <person name="Barker E."/>
            <person name="Bennetzen J."/>
            <person name="Bezanilla M."/>
            <person name="Blankenship R."/>
            <person name="Cho S.H."/>
            <person name="Dutcher S."/>
            <person name="Estelle M."/>
            <person name="Fawcett J.A."/>
            <person name="Gundlach H."/>
            <person name="Hanada K."/>
            <person name="Heyl A."/>
            <person name="Hicks K.A."/>
            <person name="Hugh J."/>
            <person name="Lohr M."/>
            <person name="Mayer K."/>
            <person name="Melkozernov A."/>
            <person name="Murata T."/>
            <person name="Nelson D."/>
            <person name="Pils B."/>
            <person name="Prigge M."/>
            <person name="Reiss B."/>
            <person name="Renner T."/>
            <person name="Rombauts S."/>
            <person name="Rushton P."/>
            <person name="Sanderfoot A."/>
            <person name="Schween G."/>
            <person name="Shiu S.-H."/>
            <person name="Stueber K."/>
            <person name="Theodoulou F.L."/>
            <person name="Tu H."/>
            <person name="Van de Peer Y."/>
            <person name="Verrier P.J."/>
            <person name="Waters E."/>
            <person name="Wood A."/>
            <person name="Yang L."/>
            <person name="Cove D."/>
            <person name="Cuming A."/>
            <person name="Hasebe M."/>
            <person name="Lucas S."/>
            <person name="Mishler D.B."/>
            <person name="Reski R."/>
            <person name="Grigoriev I."/>
            <person name="Quatrano R.S."/>
            <person name="Boore J.L."/>
        </authorList>
    </citation>
    <scope>NUCLEOTIDE SEQUENCE [LARGE SCALE GENOMIC DNA]</scope>
    <source>
        <strain evidence="1 2">cv. Gransden 2004</strain>
    </source>
</reference>
<dbReference type="InParanoid" id="A0A7I4DSZ1"/>
<dbReference type="Gramene" id="Pp3c5_21520V3.5">
    <property type="protein sequence ID" value="Pp3c5_21520V3.5"/>
    <property type="gene ID" value="Pp3c5_21520"/>
</dbReference>
<proteinExistence type="predicted"/>
<dbReference type="FunCoup" id="A0A7I4DSZ1">
    <property type="interactions" value="1128"/>
</dbReference>
<dbReference type="PANTHER" id="PTHR34574">
    <property type="entry name" value="CALCIUM-BINDING EF-HAND FAMILY PROTEIN-RELATED"/>
    <property type="match status" value="1"/>
</dbReference>
<accession>A0A7I4DSZ1</accession>
<dbReference type="Proteomes" id="UP000006727">
    <property type="component" value="Chromosome 5"/>
</dbReference>
<reference evidence="1" key="3">
    <citation type="submission" date="2020-12" db="UniProtKB">
        <authorList>
            <consortium name="EnsemblPlants"/>
        </authorList>
    </citation>
    <scope>IDENTIFICATION</scope>
</reference>
<sequence>MAETLMDGRSLKKFVENDQLWSKFVDEKFAKLDKGHTGKLKHSDLEPAISGVGKALGMPPMGKDPEADHIYSEMFGEFTRSGEGVTKETFSTVMRDILLGLGDGLEREPIAISRLNGSKLEQWARSPEFEIEAVAAFGAIDTDVSGHVKAGTIKKAMGRISVDQGMPPQSDGSVSGYIDRAFQEVGINVKQDLDQFQFVDVYRKVALAVARQMQNKPLTVAHTEKIFDGKLIGTLLKDKAALDLALELAWEIMPKTSNGSAPKSYLRVGLDTLAPHAGLPPVGAVPERRGKARRLRIQCLLTAYMNRSDHHLALGYSFHHCSSLAIHIDCKVKLLLPVTLFTTNSVSVTFSNASLDELSQRISTPSAVNGAL</sequence>
<dbReference type="AlphaFoldDB" id="A0A7I4DSZ1"/>
<evidence type="ECO:0000313" key="2">
    <source>
        <dbReference type="Proteomes" id="UP000006727"/>
    </source>
</evidence>
<evidence type="ECO:0008006" key="3">
    <source>
        <dbReference type="Google" id="ProtNLM"/>
    </source>
</evidence>
<name>A0A7I4DSZ1_PHYPA</name>
<dbReference type="PANTHER" id="PTHR34574:SF2">
    <property type="entry name" value="CALCIUM-BINDING EF-HAND FAMILY PROTEIN"/>
    <property type="match status" value="1"/>
</dbReference>
<dbReference type="EMBL" id="ABEU02000005">
    <property type="status" value="NOT_ANNOTATED_CDS"/>
    <property type="molecule type" value="Genomic_DNA"/>
</dbReference>
<protein>
    <recommendedName>
        <fullName evidence="3">EF-hand domain-containing protein</fullName>
    </recommendedName>
</protein>